<accession>A0A7K1V2I5</accession>
<evidence type="ECO:0000313" key="4">
    <source>
        <dbReference type="Proteomes" id="UP000466794"/>
    </source>
</evidence>
<dbReference type="Pfam" id="PF04149">
    <property type="entry name" value="DUF397"/>
    <property type="match status" value="1"/>
</dbReference>
<reference evidence="3 4" key="1">
    <citation type="submission" date="2019-12" db="EMBL/GenBank/DDBJ databases">
        <title>Nocardia sp. nov. ET3-3 isolated from soil.</title>
        <authorList>
            <person name="Kanchanasin P."/>
            <person name="Tanasupawat S."/>
            <person name="Yuki M."/>
            <person name="Kudo T."/>
        </authorList>
    </citation>
    <scope>NUCLEOTIDE SEQUENCE [LARGE SCALE GENOMIC DNA]</scope>
    <source>
        <strain evidence="3 4">ET3-3</strain>
    </source>
</reference>
<evidence type="ECO:0000259" key="2">
    <source>
        <dbReference type="Pfam" id="PF04149"/>
    </source>
</evidence>
<dbReference type="Proteomes" id="UP000466794">
    <property type="component" value="Unassembled WGS sequence"/>
</dbReference>
<comment type="caution">
    <text evidence="3">The sequence shown here is derived from an EMBL/GenBank/DDBJ whole genome shotgun (WGS) entry which is preliminary data.</text>
</comment>
<feature type="domain" description="DUF397" evidence="2">
    <location>
        <begin position="107"/>
        <end position="156"/>
    </location>
</feature>
<evidence type="ECO:0000256" key="1">
    <source>
        <dbReference type="SAM" id="MobiDB-lite"/>
    </source>
</evidence>
<feature type="compositionally biased region" description="Basic and acidic residues" evidence="1">
    <location>
        <begin position="83"/>
        <end position="96"/>
    </location>
</feature>
<name>A0A7K1V2I5_9NOCA</name>
<sequence length="162" mass="17667">MAGEGGGARERGDSDNSVLGRCESWTHHANIRLAGVSPWDKRPHLADGRLCGGCYRQCLPRARRGSRPISTGDRSHPNGSVGEARHQGPGGEDREGVCGVKKPVKGEWYKSSRSNSGNQCVEVFHGDAVTRVRDTKDVGRGPVLEFPADSWARFIDSRVWES</sequence>
<keyword evidence="4" id="KW-1185">Reference proteome</keyword>
<proteinExistence type="predicted"/>
<dbReference type="EMBL" id="WRPP01000005">
    <property type="protein sequence ID" value="MVU80846.1"/>
    <property type="molecule type" value="Genomic_DNA"/>
</dbReference>
<gene>
    <name evidence="3" type="ORF">GPX89_26780</name>
</gene>
<evidence type="ECO:0000313" key="3">
    <source>
        <dbReference type="EMBL" id="MVU80846.1"/>
    </source>
</evidence>
<dbReference type="AlphaFoldDB" id="A0A7K1V2I5"/>
<dbReference type="InterPro" id="IPR007278">
    <property type="entry name" value="DUF397"/>
</dbReference>
<organism evidence="3 4">
    <name type="scientific">Nocardia terrae</name>
    <dbReference type="NCBI Taxonomy" id="2675851"/>
    <lineage>
        <taxon>Bacteria</taxon>
        <taxon>Bacillati</taxon>
        <taxon>Actinomycetota</taxon>
        <taxon>Actinomycetes</taxon>
        <taxon>Mycobacteriales</taxon>
        <taxon>Nocardiaceae</taxon>
        <taxon>Nocardia</taxon>
    </lineage>
</organism>
<feature type="region of interest" description="Disordered" evidence="1">
    <location>
        <begin position="63"/>
        <end position="99"/>
    </location>
</feature>
<protein>
    <submittedName>
        <fullName evidence="3">DUF397 domain-containing protein</fullName>
    </submittedName>
</protein>